<evidence type="ECO:0000256" key="2">
    <source>
        <dbReference type="ARBA" id="ARBA00006386"/>
    </source>
</evidence>
<dbReference type="AlphaFoldDB" id="A0A7V2WVI2"/>
<comment type="similarity">
    <text evidence="2">Belongs to the UPF0718 family.</text>
</comment>
<evidence type="ECO:0000256" key="7">
    <source>
        <dbReference type="SAM" id="Phobius"/>
    </source>
</evidence>
<reference evidence="8" key="1">
    <citation type="journal article" date="2020" name="mSystems">
        <title>Genome- and Community-Level Interaction Insights into Carbon Utilization and Element Cycling Functions of Hydrothermarchaeota in Hydrothermal Sediment.</title>
        <authorList>
            <person name="Zhou Z."/>
            <person name="Liu Y."/>
            <person name="Xu W."/>
            <person name="Pan J."/>
            <person name="Luo Z.H."/>
            <person name="Li M."/>
        </authorList>
    </citation>
    <scope>NUCLEOTIDE SEQUENCE [LARGE SCALE GENOMIC DNA]</scope>
    <source>
        <strain evidence="8">HyVt-493</strain>
    </source>
</reference>
<organism evidence="8">
    <name type="scientific">Leucothrix mucor</name>
    <dbReference type="NCBI Taxonomy" id="45248"/>
    <lineage>
        <taxon>Bacteria</taxon>
        <taxon>Pseudomonadati</taxon>
        <taxon>Pseudomonadota</taxon>
        <taxon>Gammaproteobacteria</taxon>
        <taxon>Thiotrichales</taxon>
        <taxon>Thiotrichaceae</taxon>
        <taxon>Leucothrix</taxon>
    </lineage>
</organism>
<keyword evidence="5 7" id="KW-1133">Transmembrane helix</keyword>
<feature type="transmembrane region" description="Helical" evidence="7">
    <location>
        <begin position="334"/>
        <end position="354"/>
    </location>
</feature>
<feature type="transmembrane region" description="Helical" evidence="7">
    <location>
        <begin position="58"/>
        <end position="79"/>
    </location>
</feature>
<dbReference type="InterPro" id="IPR052923">
    <property type="entry name" value="UPF0718"/>
</dbReference>
<dbReference type="EMBL" id="DRMS01000329">
    <property type="protein sequence ID" value="HFC92899.1"/>
    <property type="molecule type" value="Genomic_DNA"/>
</dbReference>
<feature type="transmembrane region" description="Helical" evidence="7">
    <location>
        <begin position="295"/>
        <end position="313"/>
    </location>
</feature>
<dbReference type="Pfam" id="PF03773">
    <property type="entry name" value="ArsP_1"/>
    <property type="match status" value="1"/>
</dbReference>
<sequence>MAKELFLEFLYNFWALLNSIAVFILIGVIIAGVFKLLLPDAFVKKHLGQHNFISTIKAAILGIPLPLCSCSVIPFISALRKSGASKSATQTFLIATPITGADSIMATYGVFGWVFTLYRFISSVVIALIAGFLTLLLVPDDDEKPVDKKTKYTPIDPSNKPNLAYPVGKPLNIKVVKAEDKLGIVRQILSYAFDDIYKDIAKSLMIGIVIGALIVTFMPANLSDYISSNAFINYALVLLISMPLYVCATASIPLGLSLLAAGFSPGAAFIFLTAGPATNTITMSVVLKTLGKTSLIIYLSSVLIGSLLFGYFFDGFFAESLSSINILEVHKDDSGFIAQISSVILLYLSLKYIFNKNTQIIGGGGCSGGGCSSGGCSS</sequence>
<feature type="transmembrane region" description="Helical" evidence="7">
    <location>
        <begin position="200"/>
        <end position="220"/>
    </location>
</feature>
<dbReference type="Proteomes" id="UP000885750">
    <property type="component" value="Unassembled WGS sequence"/>
</dbReference>
<keyword evidence="4 7" id="KW-0812">Transmembrane</keyword>
<feature type="transmembrane region" description="Helical" evidence="7">
    <location>
        <begin position="226"/>
        <end position="247"/>
    </location>
</feature>
<protein>
    <submittedName>
        <fullName evidence="8">Permease</fullName>
    </submittedName>
</protein>
<accession>A0A7V2WVI2</accession>
<name>A0A7V2WVI2_LEUMU</name>
<feature type="transmembrane region" description="Helical" evidence="7">
    <location>
        <begin position="91"/>
        <end position="111"/>
    </location>
</feature>
<dbReference type="NCBIfam" id="NF033936">
    <property type="entry name" value="CuZnOut_SO0444"/>
    <property type="match status" value="1"/>
</dbReference>
<evidence type="ECO:0000256" key="3">
    <source>
        <dbReference type="ARBA" id="ARBA00022475"/>
    </source>
</evidence>
<dbReference type="PANTHER" id="PTHR34184:SF4">
    <property type="entry name" value="UPF0718 PROTEIN YCGR"/>
    <property type="match status" value="1"/>
</dbReference>
<keyword evidence="3" id="KW-1003">Cell membrane</keyword>
<evidence type="ECO:0000256" key="5">
    <source>
        <dbReference type="ARBA" id="ARBA00022989"/>
    </source>
</evidence>
<evidence type="ECO:0000256" key="6">
    <source>
        <dbReference type="ARBA" id="ARBA00023136"/>
    </source>
</evidence>
<proteinExistence type="inferred from homology"/>
<gene>
    <name evidence="8" type="ORF">ENJ51_08825</name>
</gene>
<dbReference type="InterPro" id="IPR005524">
    <property type="entry name" value="DUF318"/>
</dbReference>
<comment type="caution">
    <text evidence="8">The sequence shown here is derived from an EMBL/GenBank/DDBJ whole genome shotgun (WGS) entry which is preliminary data.</text>
</comment>
<evidence type="ECO:0000256" key="1">
    <source>
        <dbReference type="ARBA" id="ARBA00004651"/>
    </source>
</evidence>
<keyword evidence="6 7" id="KW-0472">Membrane</keyword>
<dbReference type="GO" id="GO:0005886">
    <property type="term" value="C:plasma membrane"/>
    <property type="evidence" value="ECO:0007669"/>
    <property type="project" value="UniProtKB-SubCell"/>
</dbReference>
<dbReference type="PANTHER" id="PTHR34184">
    <property type="entry name" value="UPF0718 PROTEIN YCGR"/>
    <property type="match status" value="1"/>
</dbReference>
<evidence type="ECO:0000313" key="8">
    <source>
        <dbReference type="EMBL" id="HFC92899.1"/>
    </source>
</evidence>
<feature type="transmembrane region" description="Helical" evidence="7">
    <location>
        <begin position="12"/>
        <end position="38"/>
    </location>
</feature>
<evidence type="ECO:0000256" key="4">
    <source>
        <dbReference type="ARBA" id="ARBA00022692"/>
    </source>
</evidence>
<comment type="subcellular location">
    <subcellularLocation>
        <location evidence="1">Cell membrane</location>
        <topology evidence="1">Multi-pass membrane protein</topology>
    </subcellularLocation>
</comment>
<feature type="transmembrane region" description="Helical" evidence="7">
    <location>
        <begin position="117"/>
        <end position="138"/>
    </location>
</feature>